<dbReference type="PANTHER" id="PTHR33376">
    <property type="match status" value="1"/>
</dbReference>
<evidence type="ECO:0000256" key="4">
    <source>
        <dbReference type="SAM" id="SignalP"/>
    </source>
</evidence>
<name>A0A1G6V354_9GAMM</name>
<dbReference type="Gene3D" id="3.40.190.170">
    <property type="entry name" value="Bacterial extracellular solute-binding protein, family 7"/>
    <property type="match status" value="1"/>
</dbReference>
<dbReference type="InterPro" id="IPR018389">
    <property type="entry name" value="DctP_fam"/>
</dbReference>
<proteinExistence type="inferred from homology"/>
<dbReference type="EMBL" id="FNAG01000002">
    <property type="protein sequence ID" value="SDD47913.1"/>
    <property type="molecule type" value="Genomic_DNA"/>
</dbReference>
<evidence type="ECO:0000313" key="5">
    <source>
        <dbReference type="EMBL" id="SDD47913.1"/>
    </source>
</evidence>
<keyword evidence="6" id="KW-1185">Reference proteome</keyword>
<dbReference type="Proteomes" id="UP000199603">
    <property type="component" value="Unassembled WGS sequence"/>
</dbReference>
<feature type="chain" id="PRO_5011780960" evidence="4">
    <location>
        <begin position="19"/>
        <end position="326"/>
    </location>
</feature>
<organism evidence="5 6">
    <name type="scientific">Aquimonas voraii</name>
    <dbReference type="NCBI Taxonomy" id="265719"/>
    <lineage>
        <taxon>Bacteria</taxon>
        <taxon>Pseudomonadati</taxon>
        <taxon>Pseudomonadota</taxon>
        <taxon>Gammaproteobacteria</taxon>
        <taxon>Lysobacterales</taxon>
        <taxon>Lysobacteraceae</taxon>
        <taxon>Aquimonas</taxon>
    </lineage>
</organism>
<feature type="signal peptide" evidence="4">
    <location>
        <begin position="1"/>
        <end position="18"/>
    </location>
</feature>
<dbReference type="PANTHER" id="PTHR33376:SF7">
    <property type="entry name" value="C4-DICARBOXYLATE-BINDING PROTEIN DCTB"/>
    <property type="match status" value="1"/>
</dbReference>
<dbReference type="NCBIfam" id="NF037995">
    <property type="entry name" value="TRAP_S1"/>
    <property type="match status" value="1"/>
</dbReference>
<keyword evidence="2" id="KW-0813">Transport</keyword>
<keyword evidence="3 4" id="KW-0732">Signal</keyword>
<evidence type="ECO:0000313" key="6">
    <source>
        <dbReference type="Proteomes" id="UP000199603"/>
    </source>
</evidence>
<evidence type="ECO:0000256" key="3">
    <source>
        <dbReference type="ARBA" id="ARBA00022729"/>
    </source>
</evidence>
<dbReference type="STRING" id="265719.SAMN04488509_102618"/>
<accession>A0A1G6V354</accession>
<evidence type="ECO:0000256" key="2">
    <source>
        <dbReference type="ARBA" id="ARBA00022448"/>
    </source>
</evidence>
<dbReference type="Pfam" id="PF03480">
    <property type="entry name" value="DctP"/>
    <property type="match status" value="1"/>
</dbReference>
<evidence type="ECO:0000256" key="1">
    <source>
        <dbReference type="ARBA" id="ARBA00009023"/>
    </source>
</evidence>
<reference evidence="5 6" key="1">
    <citation type="submission" date="2016-10" db="EMBL/GenBank/DDBJ databases">
        <authorList>
            <person name="de Groot N.N."/>
        </authorList>
    </citation>
    <scope>NUCLEOTIDE SEQUENCE [LARGE SCALE GENOMIC DNA]</scope>
    <source>
        <strain evidence="5 6">DSM 16957</strain>
    </source>
</reference>
<dbReference type="AlphaFoldDB" id="A0A1G6V354"/>
<dbReference type="InterPro" id="IPR038404">
    <property type="entry name" value="TRAP_DctP_sf"/>
</dbReference>
<protein>
    <submittedName>
        <fullName evidence="5">TRAP-type C4-dicarboxylate transport system, substrate-binding protein</fullName>
    </submittedName>
</protein>
<comment type="similarity">
    <text evidence="1">Belongs to the bacterial solute-binding protein 7 family.</text>
</comment>
<dbReference type="GO" id="GO:0055085">
    <property type="term" value="P:transmembrane transport"/>
    <property type="evidence" value="ECO:0007669"/>
    <property type="project" value="InterPro"/>
</dbReference>
<sequence>MRLLWIVLFALCAPLAEAQSFKIATLAPEGSTWLREMRAAADEVKQRTEGRVEFRYYPGGVMGDDATVMRKIRLGQLQGGALTGSELSLVYPDAVVYGLPFLFENHTQVSAVRREVDPLLKAGIRDKGFEVLSISGVGFAYMMSSKPLQSIEHLRAGKVWIPSNDRISERTFSSGGVSPIPLPLSDVFTSLQTGMIDIVGNTPAGAIALQWHTRIKHLFDAPLAYVVGFVVLDKRAFGRLSTADQAIVLEAFGTASDRIDAENQRADESAMAALRGEGIEFFTPDSTELARWREVGLSVRTGMVERGELSASMVDAVVSRVGAATP</sequence>
<gene>
    <name evidence="5" type="ORF">SAMN04488509_102618</name>
</gene>
<dbReference type="CDD" id="cd13670">
    <property type="entry name" value="PBP2_TRAP_Tp0957_like"/>
    <property type="match status" value="1"/>
</dbReference>
<dbReference type="RefSeq" id="WP_176764061.1">
    <property type="nucleotide sequence ID" value="NZ_FNAG01000002.1"/>
</dbReference>